<comment type="similarity">
    <text evidence="2">Belongs to the CSL4 family.</text>
</comment>
<protein>
    <recommendedName>
        <fullName evidence="2">Exosome complex component Csl4</fullName>
    </recommendedName>
</protein>
<evidence type="ECO:0000313" key="7">
    <source>
        <dbReference type="Proteomes" id="UP000195607"/>
    </source>
</evidence>
<reference evidence="6" key="3">
    <citation type="submission" date="2016-06" db="EMBL/GenBank/DDBJ databases">
        <authorList>
            <person name="Toshchakov V.S."/>
        </authorList>
    </citation>
    <scope>NUCLEOTIDE SEQUENCE [LARGE SCALE GENOMIC DNA]</scope>
    <source>
        <strain>PM4 (JCM 30641</strain>
        <strain evidence="6">\VKM B-2940)</strain>
    </source>
</reference>
<dbReference type="InterPro" id="IPR030850">
    <property type="entry name" value="Exosome_Csl4_arc"/>
</dbReference>
<feature type="binding site" evidence="2">
    <location>
        <position position="173"/>
    </location>
    <ligand>
        <name>Zn(2+)</name>
        <dbReference type="ChEBI" id="CHEBI:29105"/>
    </ligand>
</feature>
<dbReference type="GeneID" id="41588597"/>
<sequence>MIGMGEEKTTYVIPGDVLAYSEEYLPGKNTLEENSRIISATSGEVKKNDKELVASVDNGIKRILPRIEDIVYGKIMKNDSRQVSIQIVGIEQNGILENYMADGYIRNMQDYKKEDRRAQTVHIGDLIRGKVIRVGQNLEITLNGNRLGVLKSRCSRCREVLVLKNGVLFCENCNRSEMRKIAPDYGSPEFGEMKK</sequence>
<keyword evidence="1 2" id="KW-0271">Exosome</keyword>
<evidence type="ECO:0000313" key="6">
    <source>
        <dbReference type="Proteomes" id="UP000187822"/>
    </source>
</evidence>
<dbReference type="InterPro" id="IPR012340">
    <property type="entry name" value="NA-bd_OB-fold"/>
</dbReference>
<proteinExistence type="inferred from homology"/>
<evidence type="ECO:0000256" key="1">
    <source>
        <dbReference type="ARBA" id="ARBA00022835"/>
    </source>
</evidence>
<comment type="function">
    <text evidence="2">Non-catalytic component of the exosome, which is a complex involved in RNA degradation. Increases the RNA binding and the efficiency of RNA degradation. Helpful for the interaction of the exosome with A-poor RNAs.</text>
</comment>
<dbReference type="STRING" id="1673428.CPM_1349"/>
<comment type="subunit">
    <text evidence="2">Component of the archaeal exosome complex. Forms a trimer of Rrp4 and/or Csl4 subunits. The trimer associates with an hexameric ring-like arrangement composed of 3 Rrp41-Rrp42 heterodimers. Interacts with DnaG.</text>
</comment>
<feature type="domain" description="Exosome complex component N-terminal" evidence="3">
    <location>
        <begin position="12"/>
        <end position="47"/>
    </location>
</feature>
<dbReference type="Gene3D" id="2.40.50.100">
    <property type="match status" value="1"/>
</dbReference>
<dbReference type="InterPro" id="IPR025721">
    <property type="entry name" value="Exosome_cplx_N_dom"/>
</dbReference>
<gene>
    <name evidence="2" type="primary">csl4</name>
    <name evidence="5" type="ORF">CPM_1349</name>
    <name evidence="4" type="ORF">CSP5_1350</name>
</gene>
<reference evidence="4 7" key="1">
    <citation type="submission" date="2016-04" db="EMBL/GenBank/DDBJ databases">
        <authorList>
            <person name="Evans L.H."/>
            <person name="Alamgir A."/>
            <person name="Owens N."/>
            <person name="Weber N.D."/>
            <person name="Virtaneva K."/>
            <person name="Barbian K."/>
            <person name="Babar A."/>
            <person name="Rosenke K."/>
        </authorList>
    </citation>
    <scope>NUCLEOTIDE SEQUENCE [LARGE SCALE GENOMIC DNA]</scope>
    <source>
        <strain evidence="4">S5</strain>
        <strain evidence="7">S5(T) (JCM 30642 \VKM B-2941)</strain>
    </source>
</reference>
<dbReference type="GO" id="GO:0005737">
    <property type="term" value="C:cytoplasm"/>
    <property type="evidence" value="ECO:0007669"/>
    <property type="project" value="UniProtKB-SubCell"/>
</dbReference>
<evidence type="ECO:0000256" key="2">
    <source>
        <dbReference type="HAMAP-Rule" id="MF_00975"/>
    </source>
</evidence>
<dbReference type="RefSeq" id="WP_077076452.1">
    <property type="nucleotide sequence ID" value="NZ_LT671858.1"/>
</dbReference>
<name>A0A1N5VE77_9ARCH</name>
<feature type="binding site" evidence="2">
    <location>
        <position position="154"/>
    </location>
    <ligand>
        <name>Zn(2+)</name>
        <dbReference type="ChEBI" id="CHEBI:29105"/>
    </ligand>
</feature>
<dbReference type="Pfam" id="PF14382">
    <property type="entry name" value="ECR1_N"/>
    <property type="match status" value="1"/>
</dbReference>
<dbReference type="GO" id="GO:0008270">
    <property type="term" value="F:zinc ion binding"/>
    <property type="evidence" value="ECO:0007669"/>
    <property type="project" value="UniProtKB-UniRule"/>
</dbReference>
<dbReference type="KEGG" id="cdiv:CPM_1349"/>
<dbReference type="HAMAP" id="MF_00975">
    <property type="entry name" value="Exosome_Csl4"/>
    <property type="match status" value="1"/>
</dbReference>
<evidence type="ECO:0000259" key="3">
    <source>
        <dbReference type="Pfam" id="PF14382"/>
    </source>
</evidence>
<dbReference type="EMBL" id="LT671858">
    <property type="protein sequence ID" value="SIM71393.1"/>
    <property type="molecule type" value="Genomic_DNA"/>
</dbReference>
<dbReference type="PANTHER" id="PTHR12686:SF8">
    <property type="entry name" value="EXOSOME COMPLEX COMPONENT CSL4"/>
    <property type="match status" value="1"/>
</dbReference>
<dbReference type="GO" id="GO:0006396">
    <property type="term" value="P:RNA processing"/>
    <property type="evidence" value="ECO:0007669"/>
    <property type="project" value="InterPro"/>
</dbReference>
<feature type="binding site" evidence="2">
    <location>
        <position position="170"/>
    </location>
    <ligand>
        <name>Zn(2+)</name>
        <dbReference type="ChEBI" id="CHEBI:29105"/>
    </ligand>
</feature>
<dbReference type="OrthoDB" id="6768at2157"/>
<feature type="binding site" evidence="2">
    <location>
        <position position="157"/>
    </location>
    <ligand>
        <name>Zn(2+)</name>
        <dbReference type="ChEBI" id="CHEBI:29105"/>
    </ligand>
</feature>
<dbReference type="GO" id="GO:0000178">
    <property type="term" value="C:exosome (RNase complex)"/>
    <property type="evidence" value="ECO:0007669"/>
    <property type="project" value="UniProtKB-KW"/>
</dbReference>
<dbReference type="Gene3D" id="2.40.50.140">
    <property type="entry name" value="Nucleic acid-binding proteins"/>
    <property type="match status" value="1"/>
</dbReference>
<evidence type="ECO:0000313" key="5">
    <source>
        <dbReference type="EMBL" id="SJK85149.1"/>
    </source>
</evidence>
<accession>A0A1N5VE77</accession>
<keyword evidence="6" id="KW-1185">Reference proteome</keyword>
<dbReference type="SUPFAM" id="SSF110324">
    <property type="entry name" value="Ribosomal L27 protein-like"/>
    <property type="match status" value="1"/>
</dbReference>
<dbReference type="SUPFAM" id="SSF50249">
    <property type="entry name" value="Nucleic acid-binding proteins"/>
    <property type="match status" value="1"/>
</dbReference>
<dbReference type="PANTHER" id="PTHR12686">
    <property type="entry name" value="3'-5' EXORIBONUCLEASE CSL4-RELATED"/>
    <property type="match status" value="1"/>
</dbReference>
<dbReference type="Proteomes" id="UP000195607">
    <property type="component" value="Chromosome I"/>
</dbReference>
<reference evidence="5" key="2">
    <citation type="submission" date="2016-06" db="EMBL/GenBank/DDBJ databases">
        <authorList>
            <person name="Olsen C.W."/>
            <person name="Carey S."/>
            <person name="Hinshaw L."/>
            <person name="Karasin A.I."/>
        </authorList>
    </citation>
    <scope>NUCLEOTIDE SEQUENCE [LARGE SCALE GENOMIC DNA]</scope>
    <source>
        <strain evidence="5">PM4</strain>
    </source>
</reference>
<organism evidence="4 7">
    <name type="scientific">Cuniculiplasma divulgatum</name>
    <dbReference type="NCBI Taxonomy" id="1673428"/>
    <lineage>
        <taxon>Archaea</taxon>
        <taxon>Methanobacteriati</taxon>
        <taxon>Thermoplasmatota</taxon>
        <taxon>Thermoplasmata</taxon>
        <taxon>Thermoplasmatales</taxon>
        <taxon>Cuniculiplasmataceae</taxon>
        <taxon>Cuniculiplasma</taxon>
    </lineage>
</organism>
<evidence type="ECO:0000313" key="4">
    <source>
        <dbReference type="EMBL" id="SIM71393.1"/>
    </source>
</evidence>
<dbReference type="NCBIfam" id="NF034126">
    <property type="entry name" value="PRK09521.1"/>
    <property type="match status" value="1"/>
</dbReference>
<keyword evidence="2" id="KW-0963">Cytoplasm</keyword>
<dbReference type="GO" id="GO:0006401">
    <property type="term" value="P:RNA catabolic process"/>
    <property type="evidence" value="ECO:0007669"/>
    <property type="project" value="UniProtKB-UniRule"/>
</dbReference>
<keyword evidence="2" id="KW-0479">Metal-binding</keyword>
<dbReference type="Proteomes" id="UP000187822">
    <property type="component" value="Chromosome I"/>
</dbReference>
<dbReference type="InterPro" id="IPR039771">
    <property type="entry name" value="Csl4"/>
</dbReference>
<comment type="subcellular location">
    <subcellularLocation>
        <location evidence="2">Cytoplasm</location>
    </subcellularLocation>
</comment>
<dbReference type="EMBL" id="LT719092">
    <property type="protein sequence ID" value="SJK85149.1"/>
    <property type="molecule type" value="Genomic_DNA"/>
</dbReference>
<dbReference type="AlphaFoldDB" id="A0A1N5VE77"/>
<keyword evidence="2" id="KW-0862">Zinc</keyword>